<reference evidence="6 7" key="1">
    <citation type="submission" date="2019-06" db="EMBL/GenBank/DDBJ databases">
        <title>Complete genome sequence of Janthinobacterium sp. SNU WT3 isolated from diseased rainbow trout.</title>
        <authorList>
            <person name="Oh W.T."/>
            <person name="Park S.C."/>
        </authorList>
    </citation>
    <scope>NUCLEOTIDE SEQUENCE [LARGE SCALE GENOMIC DNA]</scope>
    <source>
        <strain evidence="6 7">SNU WT3</strain>
    </source>
</reference>
<keyword evidence="3 5" id="KW-0170">Cobalt</keyword>
<dbReference type="Gene3D" id="1.10.30.40">
    <property type="entry name" value="Ethanolamine ammonia-lyase light chain (EutC), N-terminal domain"/>
    <property type="match status" value="1"/>
</dbReference>
<organism evidence="6 7">
    <name type="scientific">Janthinobacterium tructae</name>
    <dbReference type="NCBI Taxonomy" id="2590869"/>
    <lineage>
        <taxon>Bacteria</taxon>
        <taxon>Pseudomonadati</taxon>
        <taxon>Pseudomonadota</taxon>
        <taxon>Betaproteobacteria</taxon>
        <taxon>Burkholderiales</taxon>
        <taxon>Oxalobacteraceae</taxon>
        <taxon>Janthinobacterium</taxon>
    </lineage>
</organism>
<dbReference type="HAMAP" id="MF_00601">
    <property type="entry name" value="EutC"/>
    <property type="match status" value="1"/>
</dbReference>
<comment type="subunit">
    <text evidence="5">The basic unit is a heterodimer which dimerizes to form tetramers. The heterotetramers trimerize; 6 large subunits form a core ring with 6 small subunits projecting outwards.</text>
</comment>
<dbReference type="PANTHER" id="PTHR39330">
    <property type="entry name" value="ETHANOLAMINE AMMONIA-LYASE LIGHT CHAIN"/>
    <property type="match status" value="1"/>
</dbReference>
<evidence type="ECO:0000256" key="5">
    <source>
        <dbReference type="HAMAP-Rule" id="MF_00601"/>
    </source>
</evidence>
<evidence type="ECO:0000313" key="6">
    <source>
        <dbReference type="EMBL" id="QDG71413.1"/>
    </source>
</evidence>
<proteinExistence type="inferred from homology"/>
<dbReference type="GO" id="GO:0006520">
    <property type="term" value="P:amino acid metabolic process"/>
    <property type="evidence" value="ECO:0007669"/>
    <property type="project" value="InterPro"/>
</dbReference>
<name>A0A4Y6RER5_9BURK</name>
<dbReference type="Proteomes" id="UP000316665">
    <property type="component" value="Chromosome"/>
</dbReference>
<dbReference type="PANTHER" id="PTHR39330:SF1">
    <property type="entry name" value="ETHANOLAMINE AMMONIA-LYASE SMALL SUBUNIT"/>
    <property type="match status" value="1"/>
</dbReference>
<keyword evidence="7" id="KW-1185">Reference proteome</keyword>
<dbReference type="InterPro" id="IPR042251">
    <property type="entry name" value="EutC_C"/>
</dbReference>
<comment type="cofactor">
    <cofactor evidence="5">
        <name>adenosylcob(III)alamin</name>
        <dbReference type="ChEBI" id="CHEBI:18408"/>
    </cofactor>
    <text evidence="5">Binds between the large and small subunits.</text>
</comment>
<evidence type="ECO:0000256" key="3">
    <source>
        <dbReference type="ARBA" id="ARBA00023285"/>
    </source>
</evidence>
<accession>A0A4Y6RER5</accession>
<dbReference type="InterPro" id="IPR042255">
    <property type="entry name" value="EutC_N"/>
</dbReference>
<dbReference type="UniPathway" id="UPA00560"/>
<keyword evidence="2 5" id="KW-0456">Lyase</keyword>
<dbReference type="Gene3D" id="3.40.50.11240">
    <property type="entry name" value="Ethanolamine ammonia-lyase light chain (EutC)"/>
    <property type="match status" value="1"/>
</dbReference>
<comment type="function">
    <text evidence="5">Catalyzes the deamination of various vicinal amino-alcohols to oxo compounds. Allows this organism to utilize ethanolamine as the sole source of nitrogen and carbon in the presence of external vitamin B12.</text>
</comment>
<dbReference type="GO" id="GO:0031471">
    <property type="term" value="C:ethanolamine degradation polyhedral organelle"/>
    <property type="evidence" value="ECO:0007669"/>
    <property type="project" value="UniProtKB-UniRule"/>
</dbReference>
<dbReference type="PIRSF" id="PIRSF018982">
    <property type="entry name" value="EutC"/>
    <property type="match status" value="1"/>
</dbReference>
<dbReference type="GO" id="GO:0008851">
    <property type="term" value="F:ethanolamine ammonia-lyase activity"/>
    <property type="evidence" value="ECO:0007669"/>
    <property type="project" value="UniProtKB-UniRule"/>
</dbReference>
<dbReference type="KEGG" id="jas:FJQ89_14020"/>
<dbReference type="NCBIfam" id="NF003971">
    <property type="entry name" value="PRK05465.1"/>
    <property type="match status" value="1"/>
</dbReference>
<evidence type="ECO:0000256" key="4">
    <source>
        <dbReference type="ARBA" id="ARBA00024446"/>
    </source>
</evidence>
<feature type="binding site" evidence="5">
    <location>
        <position position="184"/>
    </location>
    <ligand>
        <name>adenosylcob(III)alamin</name>
        <dbReference type="ChEBI" id="CHEBI:18408"/>
    </ligand>
</feature>
<sequence length="268" mass="28627">MRGEDDMVIKDTFGDSSWQALRRHTAARIALGRHGVSVPTSAQLAFQLAHAQARDAVHLALDGEALARALAAQGQDCVQLHSAAATRAEYLQRPDLGRRLDDVSRARLVTGATRVDLALVAADGLSALAIQRHAAPFLAALRARLAAEAWTLSPVYVVAQGRVAIGDEVGQLLQAKAVLVLIGERPGLSSPDSLGLYLTWAPTVGLLDERRNCISNVRPEGLAYAPAAYRLHYLLSQAFSRQLSGVALKDETVEEGAALAGSRNFLLE</sequence>
<dbReference type="OrthoDB" id="114248at2"/>
<comment type="catalytic activity">
    <reaction evidence="5">
        <text>ethanolamine = acetaldehyde + NH4(+)</text>
        <dbReference type="Rhea" id="RHEA:15313"/>
        <dbReference type="ChEBI" id="CHEBI:15343"/>
        <dbReference type="ChEBI" id="CHEBI:28938"/>
        <dbReference type="ChEBI" id="CHEBI:57603"/>
        <dbReference type="EC" id="4.3.1.7"/>
    </reaction>
</comment>
<protein>
    <recommendedName>
        <fullName evidence="5">Ethanolamine ammonia-lyase small subunit</fullName>
        <shortName evidence="5">EAL small subunit</shortName>
        <ecNumber evidence="5">4.3.1.7</ecNumber>
    </recommendedName>
</protein>
<dbReference type="EMBL" id="CP041185">
    <property type="protein sequence ID" value="QDG71413.1"/>
    <property type="molecule type" value="Genomic_DNA"/>
</dbReference>
<feature type="binding site" evidence="5">
    <location>
        <position position="163"/>
    </location>
    <ligand>
        <name>adenosylcob(III)alamin</name>
        <dbReference type="ChEBI" id="CHEBI:18408"/>
    </ligand>
</feature>
<dbReference type="GO" id="GO:0046336">
    <property type="term" value="P:ethanolamine catabolic process"/>
    <property type="evidence" value="ECO:0007669"/>
    <property type="project" value="UniProtKB-UniRule"/>
</dbReference>
<dbReference type="GO" id="GO:0031419">
    <property type="term" value="F:cobalamin binding"/>
    <property type="evidence" value="ECO:0007669"/>
    <property type="project" value="UniProtKB-UniRule"/>
</dbReference>
<dbReference type="GO" id="GO:0009350">
    <property type="term" value="C:ethanolamine ammonia-lyase complex"/>
    <property type="evidence" value="ECO:0007669"/>
    <property type="project" value="UniProtKB-UniRule"/>
</dbReference>
<keyword evidence="4 5" id="KW-1283">Bacterial microcompartment</keyword>
<comment type="similarity">
    <text evidence="5">Belongs to the EutC family.</text>
</comment>
<gene>
    <name evidence="5" type="primary">eutC</name>
    <name evidence="6" type="ORF">FJQ89_14020</name>
</gene>
<dbReference type="InterPro" id="IPR009246">
    <property type="entry name" value="EutC"/>
</dbReference>
<comment type="subcellular location">
    <subcellularLocation>
        <location evidence="5">Bacterial microcompartment</location>
    </subcellularLocation>
</comment>
<evidence type="ECO:0000256" key="2">
    <source>
        <dbReference type="ARBA" id="ARBA00023239"/>
    </source>
</evidence>
<dbReference type="AlphaFoldDB" id="A0A4Y6RER5"/>
<feature type="binding site" evidence="5">
    <location>
        <position position="213"/>
    </location>
    <ligand>
        <name>adenosylcob(III)alamin</name>
        <dbReference type="ChEBI" id="CHEBI:18408"/>
    </ligand>
</feature>
<dbReference type="EC" id="4.3.1.7" evidence="5"/>
<dbReference type="Pfam" id="PF05985">
    <property type="entry name" value="EutC"/>
    <property type="match status" value="1"/>
</dbReference>
<evidence type="ECO:0000256" key="1">
    <source>
        <dbReference type="ARBA" id="ARBA00022628"/>
    </source>
</evidence>
<keyword evidence="1 5" id="KW-0846">Cobalamin</keyword>
<evidence type="ECO:0000313" key="7">
    <source>
        <dbReference type="Proteomes" id="UP000316665"/>
    </source>
</evidence>
<comment type="pathway">
    <text evidence="5">Amine and polyamine degradation; ethanolamine degradation.</text>
</comment>